<feature type="transmembrane region" description="Helical" evidence="2">
    <location>
        <begin position="343"/>
        <end position="369"/>
    </location>
</feature>
<accession>A0A7X1MCP3</accession>
<feature type="region of interest" description="Disordered" evidence="1">
    <location>
        <begin position="422"/>
        <end position="442"/>
    </location>
</feature>
<feature type="transmembrane region" description="Helical" evidence="2">
    <location>
        <begin position="195"/>
        <end position="221"/>
    </location>
</feature>
<protein>
    <recommendedName>
        <fullName evidence="5">Glycosyltransferase RgtA/B/C/D-like domain-containing protein</fullName>
    </recommendedName>
</protein>
<evidence type="ECO:0000256" key="1">
    <source>
        <dbReference type="SAM" id="MobiDB-lite"/>
    </source>
</evidence>
<feature type="transmembrane region" description="Helical" evidence="2">
    <location>
        <begin position="320"/>
        <end position="337"/>
    </location>
</feature>
<reference evidence="3 4" key="1">
    <citation type="submission" date="2020-08" db="EMBL/GenBank/DDBJ databases">
        <title>Streptomyces sp. PSKA01 genome sequencing and assembly.</title>
        <authorList>
            <person name="Mandal S."/>
            <person name="Maiti P.K."/>
            <person name="Das P."/>
        </authorList>
    </citation>
    <scope>NUCLEOTIDE SEQUENCE [LARGE SCALE GENOMIC DNA]</scope>
    <source>
        <strain evidence="3 4">PSKA01</strain>
    </source>
</reference>
<feature type="transmembrane region" description="Helical" evidence="2">
    <location>
        <begin position="166"/>
        <end position="183"/>
    </location>
</feature>
<keyword evidence="4" id="KW-1185">Reference proteome</keyword>
<feature type="transmembrane region" description="Helical" evidence="2">
    <location>
        <begin position="141"/>
        <end position="160"/>
    </location>
</feature>
<dbReference type="EMBL" id="JACMSF010000045">
    <property type="protein sequence ID" value="MBC2906098.1"/>
    <property type="molecule type" value="Genomic_DNA"/>
</dbReference>
<comment type="caution">
    <text evidence="3">The sequence shown here is derived from an EMBL/GenBank/DDBJ whole genome shotgun (WGS) entry which is preliminary data.</text>
</comment>
<name>A0A7X1MCP3_9ACTN</name>
<dbReference type="AlphaFoldDB" id="A0A7X1MCP3"/>
<feature type="transmembrane region" description="Helical" evidence="2">
    <location>
        <begin position="100"/>
        <end position="129"/>
    </location>
</feature>
<feature type="transmembrane region" description="Helical" evidence="2">
    <location>
        <begin position="227"/>
        <end position="246"/>
    </location>
</feature>
<keyword evidence="2" id="KW-1133">Transmembrane helix</keyword>
<organism evidence="3 4">
    <name type="scientific">Streptomyces cupreus</name>
    <dbReference type="NCBI Taxonomy" id="2759956"/>
    <lineage>
        <taxon>Bacteria</taxon>
        <taxon>Bacillati</taxon>
        <taxon>Actinomycetota</taxon>
        <taxon>Actinomycetes</taxon>
        <taxon>Kitasatosporales</taxon>
        <taxon>Streptomycetaceae</taxon>
        <taxon>Streptomyces</taxon>
    </lineage>
</organism>
<sequence>MEILLVAVIALALFVTVLFAAPRINVVRCLAVLVPAFALRLAVHITVTRVDAIGYGGDNLGYEAIARTIVQLWQQNGISFVTVDELSAVRVPLPCNLFALIMYACGGSAPLACTAFVAFVACATCIILYRTALALGAPDRMAFWLLTVSAFLPSFVLHTSDMYKDGFNAFLVIACVATAVCCAKRPGVARLLPAVPLLWALWYVRSYMVFLCIPPLLIGMFRPVKLVSMRAIACIAMTGTAAALLISEKGGDGVAGSLHAQLALAQSETVHQALLVGGSGVALDDDSIASFALRLVYTVFAPFPWESGTLALQLGKIDALIWYILAVLATIGARRLWKRDRTSFWVLLAFIVPSVVAYSISFANIGLVFRQRIPIVLAASLFAPLARISRGSADFTPDPAAERGEGERTGASLRLGICPTAAGRRASAGTSRAGTGSSLTRR</sequence>
<dbReference type="RefSeq" id="WP_186285935.1">
    <property type="nucleotide sequence ID" value="NZ_JACMSF010000045.1"/>
</dbReference>
<gene>
    <name evidence="3" type="ORF">H4N64_32005</name>
</gene>
<proteinExistence type="predicted"/>
<evidence type="ECO:0000256" key="2">
    <source>
        <dbReference type="SAM" id="Phobius"/>
    </source>
</evidence>
<dbReference type="Proteomes" id="UP000584670">
    <property type="component" value="Unassembled WGS sequence"/>
</dbReference>
<keyword evidence="2" id="KW-0472">Membrane</keyword>
<evidence type="ECO:0008006" key="5">
    <source>
        <dbReference type="Google" id="ProtNLM"/>
    </source>
</evidence>
<evidence type="ECO:0000313" key="4">
    <source>
        <dbReference type="Proteomes" id="UP000584670"/>
    </source>
</evidence>
<evidence type="ECO:0000313" key="3">
    <source>
        <dbReference type="EMBL" id="MBC2906098.1"/>
    </source>
</evidence>
<keyword evidence="2" id="KW-0812">Transmembrane</keyword>